<sequence length="207" mass="23178">MIHLIVQATDHQIEPADIVCDYGAALNDSLQMQFPNAIVIGSHFTMKLTLRRAMKHYAIPEDKCLIAMPRGLLDTQAAANVVYSAEKRRKVWSYFERTWLGQYSIKTCNVFGLDNELVARTDNPLESFNRKLNSRFPTPHPSMATFATLMKKMSQEYVRLVADVPQGPVGRITGEVMQLPDAFDIASDIESNVEEANTTDAGKVTIV</sequence>
<comment type="caution">
    <text evidence="1">The sequence shown here is derived from an EMBL/GenBank/DDBJ whole genome shotgun (WGS) entry which is preliminary data.</text>
</comment>
<keyword evidence="2" id="KW-1185">Reference proteome</keyword>
<protein>
    <submittedName>
        <fullName evidence="1">Unnamed protein product</fullName>
    </submittedName>
</protein>
<dbReference type="AlphaFoldDB" id="A0A9W6XZ97"/>
<dbReference type="EMBL" id="BSXT01002492">
    <property type="protein sequence ID" value="GMF49119.1"/>
    <property type="molecule type" value="Genomic_DNA"/>
</dbReference>
<evidence type="ECO:0000313" key="2">
    <source>
        <dbReference type="Proteomes" id="UP001165121"/>
    </source>
</evidence>
<proteinExistence type="predicted"/>
<dbReference type="OrthoDB" id="116650at2759"/>
<evidence type="ECO:0000313" key="1">
    <source>
        <dbReference type="EMBL" id="GMF49119.1"/>
    </source>
</evidence>
<dbReference type="Proteomes" id="UP001165121">
    <property type="component" value="Unassembled WGS sequence"/>
</dbReference>
<reference evidence="1" key="1">
    <citation type="submission" date="2023-04" db="EMBL/GenBank/DDBJ databases">
        <title>Phytophthora fragariaefolia NBRC 109709.</title>
        <authorList>
            <person name="Ichikawa N."/>
            <person name="Sato H."/>
            <person name="Tonouchi N."/>
        </authorList>
    </citation>
    <scope>NUCLEOTIDE SEQUENCE</scope>
    <source>
        <strain evidence="1">NBRC 109709</strain>
    </source>
</reference>
<gene>
    <name evidence="1" type="ORF">Pfra01_001927300</name>
</gene>
<organism evidence="1 2">
    <name type="scientific">Phytophthora fragariaefolia</name>
    <dbReference type="NCBI Taxonomy" id="1490495"/>
    <lineage>
        <taxon>Eukaryota</taxon>
        <taxon>Sar</taxon>
        <taxon>Stramenopiles</taxon>
        <taxon>Oomycota</taxon>
        <taxon>Peronosporomycetes</taxon>
        <taxon>Peronosporales</taxon>
        <taxon>Peronosporaceae</taxon>
        <taxon>Phytophthora</taxon>
    </lineage>
</organism>
<accession>A0A9W6XZ97</accession>
<name>A0A9W6XZ97_9STRA</name>